<accession>A0A5C6D886</accession>
<evidence type="ECO:0000256" key="1">
    <source>
        <dbReference type="SAM" id="Phobius"/>
    </source>
</evidence>
<dbReference type="OrthoDB" id="284762at2"/>
<proteinExistence type="predicted"/>
<organism evidence="2 3">
    <name type="scientific">Novipirellula artificiosorum</name>
    <dbReference type="NCBI Taxonomy" id="2528016"/>
    <lineage>
        <taxon>Bacteria</taxon>
        <taxon>Pseudomonadati</taxon>
        <taxon>Planctomycetota</taxon>
        <taxon>Planctomycetia</taxon>
        <taxon>Pirellulales</taxon>
        <taxon>Pirellulaceae</taxon>
        <taxon>Novipirellula</taxon>
    </lineage>
</organism>
<evidence type="ECO:0000313" key="3">
    <source>
        <dbReference type="Proteomes" id="UP000319143"/>
    </source>
</evidence>
<dbReference type="EMBL" id="SJPV01000011">
    <property type="protein sequence ID" value="TWU32988.1"/>
    <property type="molecule type" value="Genomic_DNA"/>
</dbReference>
<dbReference type="Proteomes" id="UP000319143">
    <property type="component" value="Unassembled WGS sequence"/>
</dbReference>
<keyword evidence="1" id="KW-1133">Transmembrane helix</keyword>
<evidence type="ECO:0008006" key="4">
    <source>
        <dbReference type="Google" id="ProtNLM"/>
    </source>
</evidence>
<keyword evidence="1" id="KW-0472">Membrane</keyword>
<sequence>MSDSHRPERFSHHHEAPTELERLIQSAGRYVHPSEDHRPRTLEAAQQQCENLKAQETLGRFFACAMLLFLVSVPVLGFLDTYRPRFQGPTSSELQQKASAFSLQANVGPQWGMYEAFSQWRRDQAEQFGTAP</sequence>
<evidence type="ECO:0000313" key="2">
    <source>
        <dbReference type="EMBL" id="TWU32988.1"/>
    </source>
</evidence>
<dbReference type="AlphaFoldDB" id="A0A5C6D886"/>
<protein>
    <recommendedName>
        <fullName evidence="4">Transmembrane protein</fullName>
    </recommendedName>
</protein>
<reference evidence="2 3" key="1">
    <citation type="submission" date="2019-02" db="EMBL/GenBank/DDBJ databases">
        <title>Deep-cultivation of Planctomycetes and their phenomic and genomic characterization uncovers novel biology.</title>
        <authorList>
            <person name="Wiegand S."/>
            <person name="Jogler M."/>
            <person name="Boedeker C."/>
            <person name="Pinto D."/>
            <person name="Vollmers J."/>
            <person name="Rivas-Marin E."/>
            <person name="Kohn T."/>
            <person name="Peeters S.H."/>
            <person name="Heuer A."/>
            <person name="Rast P."/>
            <person name="Oberbeckmann S."/>
            <person name="Bunk B."/>
            <person name="Jeske O."/>
            <person name="Meyerdierks A."/>
            <person name="Storesund J.E."/>
            <person name="Kallscheuer N."/>
            <person name="Luecker S."/>
            <person name="Lage O.M."/>
            <person name="Pohl T."/>
            <person name="Merkel B.J."/>
            <person name="Hornburger P."/>
            <person name="Mueller R.-W."/>
            <person name="Bruemmer F."/>
            <person name="Labrenz M."/>
            <person name="Spormann A.M."/>
            <person name="Op Den Camp H."/>
            <person name="Overmann J."/>
            <person name="Amann R."/>
            <person name="Jetten M.S.M."/>
            <person name="Mascher T."/>
            <person name="Medema M.H."/>
            <person name="Devos D.P."/>
            <person name="Kaster A.-K."/>
            <person name="Ovreas L."/>
            <person name="Rohde M."/>
            <person name="Galperin M.Y."/>
            <person name="Jogler C."/>
        </authorList>
    </citation>
    <scope>NUCLEOTIDE SEQUENCE [LARGE SCALE GENOMIC DNA]</scope>
    <source>
        <strain evidence="2 3">Poly41</strain>
    </source>
</reference>
<name>A0A5C6D886_9BACT</name>
<keyword evidence="3" id="KW-1185">Reference proteome</keyword>
<dbReference type="RefSeq" id="WP_146530159.1">
    <property type="nucleotide sequence ID" value="NZ_SJPV01000011.1"/>
</dbReference>
<comment type="caution">
    <text evidence="2">The sequence shown here is derived from an EMBL/GenBank/DDBJ whole genome shotgun (WGS) entry which is preliminary data.</text>
</comment>
<keyword evidence="1" id="KW-0812">Transmembrane</keyword>
<gene>
    <name evidence="2" type="ORF">Poly41_53670</name>
</gene>
<feature type="transmembrane region" description="Helical" evidence="1">
    <location>
        <begin position="60"/>
        <end position="79"/>
    </location>
</feature>